<comment type="caution">
    <text evidence="1">The sequence shown here is derived from an EMBL/GenBank/DDBJ whole genome shotgun (WGS) entry which is preliminary data.</text>
</comment>
<sequence>MVKPNYNEAFDDKGRNIVSLKDWMFGAPVLAKDGNGTASWVSAQASPLFQKGTSGYLIKLNSGDQSGDDWGAGYVPVNQLPTYEFNEAMWSWHQTNVEAYGMNMVIWLHDPTDFDKRVEVTQAPSGVTLENGAGWNAHEFNRDTVQFFFYGENTTGTGLTAGTQYTWKQFQTDDIFKKWVIYRISFEWGWYSTGTFEDAYLADLSLNGQIIVIQPSVRELQLSSNPVPFETRVSKVIDASIGAYAANDMVNDDDCCTSATYWTFTNMAKEKGGYGSIEFANLFNETESQTVNYNLVLYNATPTGNFTDNAENEHPIKADRSKHIGTIIFPASVNAGTLAATTAHASGSDAASGLPISYKCAAGSTSLYGTL</sequence>
<protein>
    <submittedName>
        <fullName evidence="1">Uncharacterized protein</fullName>
    </submittedName>
</protein>
<dbReference type="AlphaFoldDB" id="A0A0F9AQL5"/>
<dbReference type="EMBL" id="LAZR01041547">
    <property type="protein sequence ID" value="KKL11700.1"/>
    <property type="molecule type" value="Genomic_DNA"/>
</dbReference>
<name>A0A0F9AQL5_9ZZZZ</name>
<evidence type="ECO:0000313" key="1">
    <source>
        <dbReference type="EMBL" id="KKL11700.1"/>
    </source>
</evidence>
<feature type="non-terminal residue" evidence="1">
    <location>
        <position position="371"/>
    </location>
</feature>
<proteinExistence type="predicted"/>
<gene>
    <name evidence="1" type="ORF">LCGC14_2543140</name>
</gene>
<accession>A0A0F9AQL5</accession>
<organism evidence="1">
    <name type="scientific">marine sediment metagenome</name>
    <dbReference type="NCBI Taxonomy" id="412755"/>
    <lineage>
        <taxon>unclassified sequences</taxon>
        <taxon>metagenomes</taxon>
        <taxon>ecological metagenomes</taxon>
    </lineage>
</organism>
<reference evidence="1" key="1">
    <citation type="journal article" date="2015" name="Nature">
        <title>Complex archaea that bridge the gap between prokaryotes and eukaryotes.</title>
        <authorList>
            <person name="Spang A."/>
            <person name="Saw J.H."/>
            <person name="Jorgensen S.L."/>
            <person name="Zaremba-Niedzwiedzka K."/>
            <person name="Martijn J."/>
            <person name="Lind A.E."/>
            <person name="van Eijk R."/>
            <person name="Schleper C."/>
            <person name="Guy L."/>
            <person name="Ettema T.J."/>
        </authorList>
    </citation>
    <scope>NUCLEOTIDE SEQUENCE</scope>
</reference>